<reference evidence="2 3" key="1">
    <citation type="journal article" name="Sci. Rep.">
        <title>Genome-scale phylogenetic analyses confirm Olpidium as the closest living zoosporic fungus to the non-flagellated, terrestrial fungi.</title>
        <authorList>
            <person name="Chang Y."/>
            <person name="Rochon D."/>
            <person name="Sekimoto S."/>
            <person name="Wang Y."/>
            <person name="Chovatia M."/>
            <person name="Sandor L."/>
            <person name="Salamov A."/>
            <person name="Grigoriev I.V."/>
            <person name="Stajich J.E."/>
            <person name="Spatafora J.W."/>
        </authorList>
    </citation>
    <scope>NUCLEOTIDE SEQUENCE [LARGE SCALE GENOMIC DNA]</scope>
    <source>
        <strain evidence="2">S191</strain>
    </source>
</reference>
<gene>
    <name evidence="2" type="ORF">BJ554DRAFT_7991</name>
</gene>
<dbReference type="OrthoDB" id="10259820at2759"/>
<protein>
    <submittedName>
        <fullName evidence="2">Uncharacterized protein</fullName>
    </submittedName>
</protein>
<sequence length="57" mass="5837">MDGGAPDGGPRVDAIFRLLPSPASKSGARGEEGKTASTLFRAPTRSTAVGSCLFRSQ</sequence>
<evidence type="ECO:0000256" key="1">
    <source>
        <dbReference type="SAM" id="MobiDB-lite"/>
    </source>
</evidence>
<feature type="region of interest" description="Disordered" evidence="1">
    <location>
        <begin position="21"/>
        <end position="42"/>
    </location>
</feature>
<evidence type="ECO:0000313" key="2">
    <source>
        <dbReference type="EMBL" id="KAG5463389.1"/>
    </source>
</evidence>
<keyword evidence="3" id="KW-1185">Reference proteome</keyword>
<dbReference type="AlphaFoldDB" id="A0A8H8DLX5"/>
<name>A0A8H8DLX5_9FUNG</name>
<proteinExistence type="predicted"/>
<accession>A0A8H8DLX5</accession>
<dbReference type="EMBL" id="JAEFCI010000680">
    <property type="protein sequence ID" value="KAG5463389.1"/>
    <property type="molecule type" value="Genomic_DNA"/>
</dbReference>
<comment type="caution">
    <text evidence="2">The sequence shown here is derived from an EMBL/GenBank/DDBJ whole genome shotgun (WGS) entry which is preliminary data.</text>
</comment>
<evidence type="ECO:0000313" key="3">
    <source>
        <dbReference type="Proteomes" id="UP000673691"/>
    </source>
</evidence>
<organism evidence="2 3">
    <name type="scientific">Olpidium bornovanus</name>
    <dbReference type="NCBI Taxonomy" id="278681"/>
    <lineage>
        <taxon>Eukaryota</taxon>
        <taxon>Fungi</taxon>
        <taxon>Fungi incertae sedis</taxon>
        <taxon>Olpidiomycota</taxon>
        <taxon>Olpidiomycotina</taxon>
        <taxon>Olpidiomycetes</taxon>
        <taxon>Olpidiales</taxon>
        <taxon>Olpidiaceae</taxon>
        <taxon>Olpidium</taxon>
    </lineage>
</organism>
<dbReference type="Proteomes" id="UP000673691">
    <property type="component" value="Unassembled WGS sequence"/>
</dbReference>